<reference evidence="2" key="1">
    <citation type="submission" date="2017-02" db="UniProtKB">
        <authorList>
            <consortium name="WormBaseParasite"/>
        </authorList>
    </citation>
    <scope>IDENTIFICATION</scope>
</reference>
<proteinExistence type="predicted"/>
<accession>A0A0M3IPB3</accession>
<organism evidence="1 2">
    <name type="scientific">Ascaris lumbricoides</name>
    <name type="common">Giant roundworm</name>
    <dbReference type="NCBI Taxonomy" id="6252"/>
    <lineage>
        <taxon>Eukaryota</taxon>
        <taxon>Metazoa</taxon>
        <taxon>Ecdysozoa</taxon>
        <taxon>Nematoda</taxon>
        <taxon>Chromadorea</taxon>
        <taxon>Rhabditida</taxon>
        <taxon>Spirurina</taxon>
        <taxon>Ascaridomorpha</taxon>
        <taxon>Ascaridoidea</taxon>
        <taxon>Ascarididae</taxon>
        <taxon>Ascaris</taxon>
    </lineage>
</organism>
<evidence type="ECO:0000313" key="2">
    <source>
        <dbReference type="WBParaSite" id="ALUE_0002059101-mRNA-1"/>
    </source>
</evidence>
<dbReference type="AlphaFoldDB" id="A0A0M3IPB3"/>
<keyword evidence="1" id="KW-1185">Reference proteome</keyword>
<sequence length="35" mass="4289">MFVKCFSVWPISDNTGACLSHRTIGRMWWIYRNRR</sequence>
<dbReference type="Proteomes" id="UP000036681">
    <property type="component" value="Unplaced"/>
</dbReference>
<dbReference type="WBParaSite" id="ALUE_0002059101-mRNA-1">
    <property type="protein sequence ID" value="ALUE_0002059101-mRNA-1"/>
    <property type="gene ID" value="ALUE_0002059101"/>
</dbReference>
<evidence type="ECO:0000313" key="1">
    <source>
        <dbReference type="Proteomes" id="UP000036681"/>
    </source>
</evidence>
<name>A0A0M3IPB3_ASCLU</name>
<protein>
    <submittedName>
        <fullName evidence="2">Uncharacterized protein</fullName>
    </submittedName>
</protein>